<name>A0AAN9A158_HALRR</name>
<keyword evidence="3" id="KW-1185">Reference proteome</keyword>
<protein>
    <submittedName>
        <fullName evidence="2">Uncharacterized protein</fullName>
    </submittedName>
</protein>
<sequence>MSTYKTEVRGEDRQSRTTIPPRRSRIQSGCAFSRHSQLGCKGRGSGVRPSGSDSPPQVSITGSILAFELKSIEKARSGYARVNKARQKFIVSFSLLPPPSTLPLPPPPPPQSLSIPISLLTRPPPFIPLFYPATSFVPEAIPLQLLCKYTR</sequence>
<feature type="region of interest" description="Disordered" evidence="1">
    <location>
        <begin position="1"/>
        <end position="59"/>
    </location>
</feature>
<dbReference type="AlphaFoldDB" id="A0AAN9A158"/>
<feature type="compositionally biased region" description="Basic and acidic residues" evidence="1">
    <location>
        <begin position="1"/>
        <end position="15"/>
    </location>
</feature>
<dbReference type="Proteomes" id="UP001381693">
    <property type="component" value="Unassembled WGS sequence"/>
</dbReference>
<evidence type="ECO:0000313" key="2">
    <source>
        <dbReference type="EMBL" id="KAK7071273.1"/>
    </source>
</evidence>
<accession>A0AAN9A158</accession>
<evidence type="ECO:0000256" key="1">
    <source>
        <dbReference type="SAM" id="MobiDB-lite"/>
    </source>
</evidence>
<reference evidence="2 3" key="1">
    <citation type="submission" date="2023-11" db="EMBL/GenBank/DDBJ databases">
        <title>Halocaridina rubra genome assembly.</title>
        <authorList>
            <person name="Smith C."/>
        </authorList>
    </citation>
    <scope>NUCLEOTIDE SEQUENCE [LARGE SCALE GENOMIC DNA]</scope>
    <source>
        <strain evidence="2">EP-1</strain>
        <tissue evidence="2">Whole</tissue>
    </source>
</reference>
<gene>
    <name evidence="2" type="ORF">SK128_001607</name>
</gene>
<proteinExistence type="predicted"/>
<comment type="caution">
    <text evidence="2">The sequence shown here is derived from an EMBL/GenBank/DDBJ whole genome shotgun (WGS) entry which is preliminary data.</text>
</comment>
<dbReference type="EMBL" id="JAXCGZ010015108">
    <property type="protein sequence ID" value="KAK7071273.1"/>
    <property type="molecule type" value="Genomic_DNA"/>
</dbReference>
<organism evidence="2 3">
    <name type="scientific">Halocaridina rubra</name>
    <name type="common">Hawaiian red shrimp</name>
    <dbReference type="NCBI Taxonomy" id="373956"/>
    <lineage>
        <taxon>Eukaryota</taxon>
        <taxon>Metazoa</taxon>
        <taxon>Ecdysozoa</taxon>
        <taxon>Arthropoda</taxon>
        <taxon>Crustacea</taxon>
        <taxon>Multicrustacea</taxon>
        <taxon>Malacostraca</taxon>
        <taxon>Eumalacostraca</taxon>
        <taxon>Eucarida</taxon>
        <taxon>Decapoda</taxon>
        <taxon>Pleocyemata</taxon>
        <taxon>Caridea</taxon>
        <taxon>Atyoidea</taxon>
        <taxon>Atyidae</taxon>
        <taxon>Halocaridina</taxon>
    </lineage>
</organism>
<evidence type="ECO:0000313" key="3">
    <source>
        <dbReference type="Proteomes" id="UP001381693"/>
    </source>
</evidence>